<evidence type="ECO:0000313" key="2">
    <source>
        <dbReference type="EMBL" id="JAH18763.1"/>
    </source>
</evidence>
<feature type="transmembrane region" description="Helical" evidence="1">
    <location>
        <begin position="14"/>
        <end position="35"/>
    </location>
</feature>
<keyword evidence="1" id="KW-1133">Transmembrane helix</keyword>
<dbReference type="AlphaFoldDB" id="A0A0E9QRP5"/>
<proteinExistence type="predicted"/>
<protein>
    <submittedName>
        <fullName evidence="2">Uncharacterized protein</fullName>
    </submittedName>
</protein>
<accession>A0A0E9QRP5</accession>
<dbReference type="EMBL" id="GBXM01089814">
    <property type="protein sequence ID" value="JAH18763.1"/>
    <property type="molecule type" value="Transcribed_RNA"/>
</dbReference>
<reference evidence="2" key="2">
    <citation type="journal article" date="2015" name="Fish Shellfish Immunol.">
        <title>Early steps in the European eel (Anguilla anguilla)-Vibrio vulnificus interaction in the gills: Role of the RtxA13 toxin.</title>
        <authorList>
            <person name="Callol A."/>
            <person name="Pajuelo D."/>
            <person name="Ebbesson L."/>
            <person name="Teles M."/>
            <person name="MacKenzie S."/>
            <person name="Amaro C."/>
        </authorList>
    </citation>
    <scope>NUCLEOTIDE SEQUENCE</scope>
</reference>
<name>A0A0E9QRP5_ANGAN</name>
<evidence type="ECO:0000256" key="1">
    <source>
        <dbReference type="SAM" id="Phobius"/>
    </source>
</evidence>
<reference evidence="2" key="1">
    <citation type="submission" date="2014-11" db="EMBL/GenBank/DDBJ databases">
        <authorList>
            <person name="Amaro Gonzalez C."/>
        </authorList>
    </citation>
    <scope>NUCLEOTIDE SEQUENCE</scope>
</reference>
<organism evidence="2">
    <name type="scientific">Anguilla anguilla</name>
    <name type="common">European freshwater eel</name>
    <name type="synonym">Muraena anguilla</name>
    <dbReference type="NCBI Taxonomy" id="7936"/>
    <lineage>
        <taxon>Eukaryota</taxon>
        <taxon>Metazoa</taxon>
        <taxon>Chordata</taxon>
        <taxon>Craniata</taxon>
        <taxon>Vertebrata</taxon>
        <taxon>Euteleostomi</taxon>
        <taxon>Actinopterygii</taxon>
        <taxon>Neopterygii</taxon>
        <taxon>Teleostei</taxon>
        <taxon>Anguilliformes</taxon>
        <taxon>Anguillidae</taxon>
        <taxon>Anguilla</taxon>
    </lineage>
</organism>
<sequence length="41" mass="4905">MTSRFQLFIQIKRFLFQALNATYSWVNIIVLLLSINNQQKC</sequence>
<keyword evidence="1" id="KW-0472">Membrane</keyword>
<keyword evidence="1" id="KW-0812">Transmembrane</keyword>